<feature type="region of interest" description="Disordered" evidence="1">
    <location>
        <begin position="42"/>
        <end position="73"/>
    </location>
</feature>
<proteinExistence type="predicted"/>
<name>A0A918VES3_9ACTN</name>
<accession>A0A918VES3</accession>
<comment type="caution">
    <text evidence="2">The sequence shown here is derived from an EMBL/GenBank/DDBJ whole genome shotgun (WGS) entry which is preliminary data.</text>
</comment>
<dbReference type="AlphaFoldDB" id="A0A918VES3"/>
<organism evidence="2 3">
    <name type="scientific">Streptomyces echinoruber</name>
    <dbReference type="NCBI Taxonomy" id="68898"/>
    <lineage>
        <taxon>Bacteria</taxon>
        <taxon>Bacillati</taxon>
        <taxon>Actinomycetota</taxon>
        <taxon>Actinomycetes</taxon>
        <taxon>Kitasatosporales</taxon>
        <taxon>Streptomycetaceae</taxon>
        <taxon>Streptomyces</taxon>
    </lineage>
</organism>
<dbReference type="EMBL" id="BMWH01000013">
    <property type="protein sequence ID" value="GGZ93470.1"/>
    <property type="molecule type" value="Genomic_DNA"/>
</dbReference>
<dbReference type="Proteomes" id="UP000623010">
    <property type="component" value="Unassembled WGS sequence"/>
</dbReference>
<reference evidence="2" key="2">
    <citation type="submission" date="2020-09" db="EMBL/GenBank/DDBJ databases">
        <authorList>
            <person name="Sun Q."/>
            <person name="Ohkuma M."/>
        </authorList>
    </citation>
    <scope>NUCLEOTIDE SEQUENCE</scope>
    <source>
        <strain evidence="2">JCM 5016</strain>
    </source>
</reference>
<gene>
    <name evidence="2" type="ORF">GCM10010389_35280</name>
</gene>
<evidence type="ECO:0000313" key="2">
    <source>
        <dbReference type="EMBL" id="GGZ93470.1"/>
    </source>
</evidence>
<keyword evidence="3" id="KW-1185">Reference proteome</keyword>
<sequence>MDDGVLGIGGHRFAPFRVMRIPYMRMTSEPVRRARRESVRAAYAGPARTRRVNGADPAPLWGPGPRTPEPRRT</sequence>
<protein>
    <submittedName>
        <fullName evidence="2">Uncharacterized protein</fullName>
    </submittedName>
</protein>
<reference evidence="2" key="1">
    <citation type="journal article" date="2014" name="Int. J. Syst. Evol. Microbiol.">
        <title>Complete genome sequence of Corynebacterium casei LMG S-19264T (=DSM 44701T), isolated from a smear-ripened cheese.</title>
        <authorList>
            <consortium name="US DOE Joint Genome Institute (JGI-PGF)"/>
            <person name="Walter F."/>
            <person name="Albersmeier A."/>
            <person name="Kalinowski J."/>
            <person name="Ruckert C."/>
        </authorList>
    </citation>
    <scope>NUCLEOTIDE SEQUENCE</scope>
    <source>
        <strain evidence="2">JCM 5016</strain>
    </source>
</reference>
<evidence type="ECO:0000256" key="1">
    <source>
        <dbReference type="SAM" id="MobiDB-lite"/>
    </source>
</evidence>
<evidence type="ECO:0000313" key="3">
    <source>
        <dbReference type="Proteomes" id="UP000623010"/>
    </source>
</evidence>